<evidence type="ECO:0000256" key="1">
    <source>
        <dbReference type="SAM" id="MobiDB-lite"/>
    </source>
</evidence>
<dbReference type="AlphaFoldDB" id="A0A835HL30"/>
<dbReference type="EMBL" id="JADFTS010000006">
    <property type="protein sequence ID" value="KAF9600304.1"/>
    <property type="molecule type" value="Genomic_DNA"/>
</dbReference>
<gene>
    <name evidence="2" type="ORF">IFM89_005890</name>
</gene>
<feature type="region of interest" description="Disordered" evidence="1">
    <location>
        <begin position="44"/>
        <end position="74"/>
    </location>
</feature>
<accession>A0A835HL30</accession>
<feature type="compositionally biased region" description="Polar residues" evidence="1">
    <location>
        <begin position="44"/>
        <end position="57"/>
    </location>
</feature>
<name>A0A835HL30_9MAGN</name>
<evidence type="ECO:0000313" key="3">
    <source>
        <dbReference type="Proteomes" id="UP000631114"/>
    </source>
</evidence>
<reference evidence="2 3" key="1">
    <citation type="submission" date="2020-10" db="EMBL/GenBank/DDBJ databases">
        <title>The Coptis chinensis genome and diversification of protoberbering-type alkaloids.</title>
        <authorList>
            <person name="Wang B."/>
            <person name="Shu S."/>
            <person name="Song C."/>
            <person name="Liu Y."/>
        </authorList>
    </citation>
    <scope>NUCLEOTIDE SEQUENCE [LARGE SCALE GENOMIC DNA]</scope>
    <source>
        <strain evidence="2">HL-2020</strain>
        <tissue evidence="2">Leaf</tissue>
    </source>
</reference>
<evidence type="ECO:0000313" key="2">
    <source>
        <dbReference type="EMBL" id="KAF9600304.1"/>
    </source>
</evidence>
<protein>
    <submittedName>
        <fullName evidence="2">Uncharacterized protein</fullName>
    </submittedName>
</protein>
<sequence>MSGYISNCPTKLSLGANRLQSEQGLQLIRKPTATKLQLNQIGSSSIFNPRSSANSRSRLPVATSEEAGDFPRAGARIPEIRNSVYQTPELRKLEEAAH</sequence>
<keyword evidence="3" id="KW-1185">Reference proteome</keyword>
<dbReference type="Proteomes" id="UP000631114">
    <property type="component" value="Unassembled WGS sequence"/>
</dbReference>
<organism evidence="2 3">
    <name type="scientific">Coptis chinensis</name>
    <dbReference type="NCBI Taxonomy" id="261450"/>
    <lineage>
        <taxon>Eukaryota</taxon>
        <taxon>Viridiplantae</taxon>
        <taxon>Streptophyta</taxon>
        <taxon>Embryophyta</taxon>
        <taxon>Tracheophyta</taxon>
        <taxon>Spermatophyta</taxon>
        <taxon>Magnoliopsida</taxon>
        <taxon>Ranunculales</taxon>
        <taxon>Ranunculaceae</taxon>
        <taxon>Coptidoideae</taxon>
        <taxon>Coptis</taxon>
    </lineage>
</organism>
<proteinExistence type="predicted"/>
<comment type="caution">
    <text evidence="2">The sequence shown here is derived from an EMBL/GenBank/DDBJ whole genome shotgun (WGS) entry which is preliminary data.</text>
</comment>